<evidence type="ECO:0000256" key="2">
    <source>
        <dbReference type="ARBA" id="ARBA00023002"/>
    </source>
</evidence>
<evidence type="ECO:0000313" key="3">
    <source>
        <dbReference type="EMBL" id="RDW63895.1"/>
    </source>
</evidence>
<dbReference type="GO" id="GO:0016491">
    <property type="term" value="F:oxidoreductase activity"/>
    <property type="evidence" value="ECO:0007669"/>
    <property type="project" value="UniProtKB-KW"/>
</dbReference>
<keyword evidence="4" id="KW-1185">Reference proteome</keyword>
<proteinExistence type="inferred from homology"/>
<dbReference type="PANTHER" id="PTHR43976:SF16">
    <property type="entry name" value="SHORT-CHAIN DEHYDROGENASE_REDUCTASE FAMILY PROTEIN"/>
    <property type="match status" value="1"/>
</dbReference>
<comment type="similarity">
    <text evidence="1">Belongs to the short-chain dehydrogenases/reductases (SDR) family.</text>
</comment>
<reference evidence="3 4" key="1">
    <citation type="journal article" date="2018" name="IMA Fungus">
        <title>IMA Genome-F 9: Draft genome sequence of Annulohypoxylon stygium, Aspergillus mulundensis, Berkeleyomyces basicola (syn. Thielaviopsis basicola), Ceratocystis smalleyi, two Cercospora beticola strains, Coleophoma cylindrospora, Fusarium fracticaudum, Phialophora cf. hyalina, and Morchella septimelata.</title>
        <authorList>
            <person name="Wingfield B.D."/>
            <person name="Bills G.F."/>
            <person name="Dong Y."/>
            <person name="Huang W."/>
            <person name="Nel W.J."/>
            <person name="Swalarsk-Parry B.S."/>
            <person name="Vaghefi N."/>
            <person name="Wilken P.M."/>
            <person name="An Z."/>
            <person name="de Beer Z.W."/>
            <person name="De Vos L."/>
            <person name="Chen L."/>
            <person name="Duong T.A."/>
            <person name="Gao Y."/>
            <person name="Hammerbacher A."/>
            <person name="Kikkert J.R."/>
            <person name="Li Y."/>
            <person name="Li H."/>
            <person name="Li K."/>
            <person name="Li Q."/>
            <person name="Liu X."/>
            <person name="Ma X."/>
            <person name="Naidoo K."/>
            <person name="Pethybridge S.J."/>
            <person name="Sun J."/>
            <person name="Steenkamp E.T."/>
            <person name="van der Nest M.A."/>
            <person name="van Wyk S."/>
            <person name="Wingfield M.J."/>
            <person name="Xiong C."/>
            <person name="Yue Q."/>
            <person name="Zhang X."/>
        </authorList>
    </citation>
    <scope>NUCLEOTIDE SEQUENCE [LARGE SCALE GENOMIC DNA]</scope>
    <source>
        <strain evidence="3 4">BP5796</strain>
    </source>
</reference>
<dbReference type="Gene3D" id="3.40.50.720">
    <property type="entry name" value="NAD(P)-binding Rossmann-like Domain"/>
    <property type="match status" value="1"/>
</dbReference>
<dbReference type="InterPro" id="IPR036291">
    <property type="entry name" value="NAD(P)-bd_dom_sf"/>
</dbReference>
<dbReference type="PANTHER" id="PTHR43976">
    <property type="entry name" value="SHORT CHAIN DEHYDROGENASE"/>
    <property type="match status" value="1"/>
</dbReference>
<comment type="caution">
    <text evidence="3">The sequence shown here is derived from an EMBL/GenBank/DDBJ whole genome shotgun (WGS) entry which is preliminary data.</text>
</comment>
<dbReference type="InterPro" id="IPR002347">
    <property type="entry name" value="SDR_fam"/>
</dbReference>
<evidence type="ECO:0000256" key="1">
    <source>
        <dbReference type="ARBA" id="ARBA00006484"/>
    </source>
</evidence>
<sequence length="212" mass="23020">MPATVSLGSWKSFRKLSLDLPRQWDDHTDLTTSPDKWTAQFNTNLFGCVIITQALLSHFCSKKSGTIVFMSSIWTSTSGPGIGPYGNIANATKGYAGTLHAEVCQFNIHPIRFDIGQFRSSITSPTSVSFTPPSPSTANYYNSLFMSLTATAAQLHGNQPGDPRKCTELILDMVRGEGLTKGLEKPTRIPVGKDTVQVVKDACQSMLETVGN</sequence>
<accession>A0A3D8QQ16</accession>
<evidence type="ECO:0008006" key="5">
    <source>
        <dbReference type="Google" id="ProtNLM"/>
    </source>
</evidence>
<gene>
    <name evidence="3" type="ORF">BP5796_10397</name>
</gene>
<protein>
    <recommendedName>
        <fullName evidence="5">NAD(P)-binding protein</fullName>
    </recommendedName>
</protein>
<evidence type="ECO:0000313" key="4">
    <source>
        <dbReference type="Proteomes" id="UP000256328"/>
    </source>
</evidence>
<dbReference type="Proteomes" id="UP000256328">
    <property type="component" value="Unassembled WGS sequence"/>
</dbReference>
<dbReference type="AlphaFoldDB" id="A0A3D8QQ16"/>
<name>A0A3D8QQ16_9HELO</name>
<keyword evidence="2" id="KW-0560">Oxidoreductase</keyword>
<dbReference type="InterPro" id="IPR051911">
    <property type="entry name" value="SDR_oxidoreductase"/>
</dbReference>
<organism evidence="3 4">
    <name type="scientific">Coleophoma crateriformis</name>
    <dbReference type="NCBI Taxonomy" id="565419"/>
    <lineage>
        <taxon>Eukaryota</taxon>
        <taxon>Fungi</taxon>
        <taxon>Dikarya</taxon>
        <taxon>Ascomycota</taxon>
        <taxon>Pezizomycotina</taxon>
        <taxon>Leotiomycetes</taxon>
        <taxon>Helotiales</taxon>
        <taxon>Dermateaceae</taxon>
        <taxon>Coleophoma</taxon>
    </lineage>
</organism>
<dbReference type="Pfam" id="PF00106">
    <property type="entry name" value="adh_short"/>
    <property type="match status" value="1"/>
</dbReference>
<dbReference type="SUPFAM" id="SSF51735">
    <property type="entry name" value="NAD(P)-binding Rossmann-fold domains"/>
    <property type="match status" value="1"/>
</dbReference>
<dbReference type="OrthoDB" id="1274115at2759"/>
<dbReference type="EMBL" id="PDLN01000016">
    <property type="protein sequence ID" value="RDW63895.1"/>
    <property type="molecule type" value="Genomic_DNA"/>
</dbReference>